<dbReference type="GO" id="GO:0031625">
    <property type="term" value="F:ubiquitin protein ligase binding"/>
    <property type="evidence" value="ECO:0007669"/>
    <property type="project" value="TreeGrafter"/>
</dbReference>
<dbReference type="InterPro" id="IPR050357">
    <property type="entry name" value="Arrestin_domain-protein"/>
</dbReference>
<dbReference type="GO" id="GO:0030674">
    <property type="term" value="F:protein-macromolecule adaptor activity"/>
    <property type="evidence" value="ECO:0007669"/>
    <property type="project" value="TreeGrafter"/>
</dbReference>
<organism evidence="2 3">
    <name type="scientific">Lichtheimia ornata</name>
    <dbReference type="NCBI Taxonomy" id="688661"/>
    <lineage>
        <taxon>Eukaryota</taxon>
        <taxon>Fungi</taxon>
        <taxon>Fungi incertae sedis</taxon>
        <taxon>Mucoromycota</taxon>
        <taxon>Mucoromycotina</taxon>
        <taxon>Mucoromycetes</taxon>
        <taxon>Mucorales</taxon>
        <taxon>Lichtheimiaceae</taxon>
        <taxon>Lichtheimia</taxon>
    </lineage>
</organism>
<comment type="caution">
    <text evidence="2">The sequence shown here is derived from an EMBL/GenBank/DDBJ whole genome shotgun (WGS) entry which is preliminary data.</text>
</comment>
<dbReference type="Gene3D" id="2.60.40.640">
    <property type="match status" value="1"/>
</dbReference>
<dbReference type="GO" id="GO:0005886">
    <property type="term" value="C:plasma membrane"/>
    <property type="evidence" value="ECO:0007669"/>
    <property type="project" value="TreeGrafter"/>
</dbReference>
<dbReference type="InterPro" id="IPR014756">
    <property type="entry name" value="Ig_E-set"/>
</dbReference>
<gene>
    <name evidence="2" type="ORF">O0I10_003597</name>
</gene>
<protein>
    <recommendedName>
        <fullName evidence="1">Arrestin-like N-terminal domain-containing protein</fullName>
    </recommendedName>
</protein>
<dbReference type="GO" id="GO:0005829">
    <property type="term" value="C:cytosol"/>
    <property type="evidence" value="ECO:0007669"/>
    <property type="project" value="TreeGrafter"/>
</dbReference>
<dbReference type="PANTHER" id="PTHR11188:SF17">
    <property type="entry name" value="FI21816P1"/>
    <property type="match status" value="1"/>
</dbReference>
<keyword evidence="3" id="KW-1185">Reference proteome</keyword>
<proteinExistence type="predicted"/>
<dbReference type="RefSeq" id="XP_058345464.1">
    <property type="nucleotide sequence ID" value="XM_058483666.1"/>
</dbReference>
<dbReference type="InterPro" id="IPR011021">
    <property type="entry name" value="Arrestin-like_N"/>
</dbReference>
<dbReference type="GeneID" id="83211010"/>
<evidence type="ECO:0000313" key="2">
    <source>
        <dbReference type="EMBL" id="KAJ8660551.1"/>
    </source>
</evidence>
<dbReference type="AlphaFoldDB" id="A0AAD7VAG9"/>
<dbReference type="Proteomes" id="UP001234581">
    <property type="component" value="Unassembled WGS sequence"/>
</dbReference>
<sequence>MSLEIRISNPTIVLDDDVDTPTTLSGVVELELKEPMRLKAIKLTLVGRTKLQWRENVVKRTILTRGWSFLEHDHHKKSTILPAGNHSWPFETTLPDNLPETIQGSSYGDIGYTLKAEGVRPFVAKNLVARSGIRIIRRPNVPQQPVRVAGEYNHLTYEMVSRQSIHKRNDRLLIDVYMMHQQNPSIPVSSIQSITTIFKENISILPSTHDTRTLRFLRENGTSFSQRNHTVMDIRIPRFTQYDSSNNLFSIKHEVEFTFTMADQQECRVTLPIIIAPDELVPALHRGGSEHDDGEQEEWLPSYADALLPPMYMEHDLSPFSSPASSAATTPADEPDDWLAADTTTIDSHYLATALMDPTCRRVRLPSYDTAMMMPTTTATPAF</sequence>
<dbReference type="GO" id="GO:0070086">
    <property type="term" value="P:ubiquitin-dependent endocytosis"/>
    <property type="evidence" value="ECO:0007669"/>
    <property type="project" value="TreeGrafter"/>
</dbReference>
<feature type="domain" description="Arrestin-like N-terminal" evidence="1">
    <location>
        <begin position="22"/>
        <end position="125"/>
    </location>
</feature>
<dbReference type="SUPFAM" id="SSF81296">
    <property type="entry name" value="E set domains"/>
    <property type="match status" value="1"/>
</dbReference>
<dbReference type="PANTHER" id="PTHR11188">
    <property type="entry name" value="ARRESTIN DOMAIN CONTAINING PROTEIN"/>
    <property type="match status" value="1"/>
</dbReference>
<accession>A0AAD7VAG9</accession>
<evidence type="ECO:0000259" key="1">
    <source>
        <dbReference type="Pfam" id="PF00339"/>
    </source>
</evidence>
<evidence type="ECO:0000313" key="3">
    <source>
        <dbReference type="Proteomes" id="UP001234581"/>
    </source>
</evidence>
<dbReference type="Pfam" id="PF00339">
    <property type="entry name" value="Arrestin_N"/>
    <property type="match status" value="1"/>
</dbReference>
<name>A0AAD7VAG9_9FUNG</name>
<reference evidence="2 3" key="1">
    <citation type="submission" date="2023-03" db="EMBL/GenBank/DDBJ databases">
        <title>Genome sequence of Lichtheimia ornata CBS 291.66.</title>
        <authorList>
            <person name="Mohabir J.T."/>
            <person name="Shea T.P."/>
            <person name="Kurbessoian T."/>
            <person name="Berby B."/>
            <person name="Fontaine J."/>
            <person name="Livny J."/>
            <person name="Gnirke A."/>
            <person name="Stajich J.E."/>
            <person name="Cuomo C.A."/>
        </authorList>
    </citation>
    <scope>NUCLEOTIDE SEQUENCE [LARGE SCALE GENOMIC DNA]</scope>
    <source>
        <strain evidence="2">CBS 291.66</strain>
    </source>
</reference>
<dbReference type="EMBL" id="JARTCD010000012">
    <property type="protein sequence ID" value="KAJ8660551.1"/>
    <property type="molecule type" value="Genomic_DNA"/>
</dbReference>
<dbReference type="InterPro" id="IPR014752">
    <property type="entry name" value="Arrestin-like_C"/>
</dbReference>